<dbReference type="WBParaSite" id="scf7180000420755.g5704">
    <property type="protein sequence ID" value="scf7180000420755.g5704"/>
    <property type="gene ID" value="scf7180000420755.g5704"/>
</dbReference>
<evidence type="ECO:0000313" key="3">
    <source>
        <dbReference type="WBParaSite" id="scf7180000420755.g5704"/>
    </source>
</evidence>
<dbReference type="Proteomes" id="UP000887560">
    <property type="component" value="Unplaced"/>
</dbReference>
<keyword evidence="2" id="KW-1185">Reference proteome</keyword>
<evidence type="ECO:0000256" key="1">
    <source>
        <dbReference type="SAM" id="MobiDB-lite"/>
    </source>
</evidence>
<proteinExistence type="predicted"/>
<protein>
    <submittedName>
        <fullName evidence="3">Galectin</fullName>
    </submittedName>
</protein>
<feature type="region of interest" description="Disordered" evidence="1">
    <location>
        <begin position="1"/>
        <end position="24"/>
    </location>
</feature>
<feature type="compositionally biased region" description="Polar residues" evidence="1">
    <location>
        <begin position="91"/>
        <end position="100"/>
    </location>
</feature>
<feature type="region of interest" description="Disordered" evidence="1">
    <location>
        <begin position="91"/>
        <end position="124"/>
    </location>
</feature>
<organism evidence="2 3">
    <name type="scientific">Meloidogyne floridensis</name>
    <dbReference type="NCBI Taxonomy" id="298350"/>
    <lineage>
        <taxon>Eukaryota</taxon>
        <taxon>Metazoa</taxon>
        <taxon>Ecdysozoa</taxon>
        <taxon>Nematoda</taxon>
        <taxon>Chromadorea</taxon>
        <taxon>Rhabditida</taxon>
        <taxon>Tylenchina</taxon>
        <taxon>Tylenchomorpha</taxon>
        <taxon>Tylenchoidea</taxon>
        <taxon>Meloidogynidae</taxon>
        <taxon>Meloidogyninae</taxon>
        <taxon>Meloidogyne</taxon>
    </lineage>
</organism>
<name>A0A915NTC2_9BILA</name>
<feature type="compositionally biased region" description="Basic and acidic residues" evidence="1">
    <location>
        <begin position="101"/>
        <end position="124"/>
    </location>
</feature>
<accession>A0A915NTC2</accession>
<evidence type="ECO:0000313" key="2">
    <source>
        <dbReference type="Proteomes" id="UP000887560"/>
    </source>
</evidence>
<reference evidence="3" key="1">
    <citation type="submission" date="2022-11" db="UniProtKB">
        <authorList>
            <consortium name="WormBaseParasite"/>
        </authorList>
    </citation>
    <scope>IDENTIFICATION</scope>
</reference>
<dbReference type="AlphaFoldDB" id="A0A915NTC2"/>
<sequence>MQEKNKLLESSSSQSEKLKEENKNIFEEKVDDIKGKNKMMETEGENELIIEIQVAGIWNGEKYGIDVYNRKMRIDKLLIVCKNWENNKNKATSLSTNLTINERKRNNEEAENKNEENEKRKKVE</sequence>